<dbReference type="Pfam" id="PF13581">
    <property type="entry name" value="HATPase_c_2"/>
    <property type="match status" value="1"/>
</dbReference>
<dbReference type="AlphaFoldDB" id="A0A4D4KFF0"/>
<organism evidence="4 5">
    <name type="scientific">Streptomyces antimycoticus</name>
    <dbReference type="NCBI Taxonomy" id="68175"/>
    <lineage>
        <taxon>Bacteria</taxon>
        <taxon>Bacillati</taxon>
        <taxon>Actinomycetota</taxon>
        <taxon>Actinomycetes</taxon>
        <taxon>Kitasatosporales</taxon>
        <taxon>Streptomycetaceae</taxon>
        <taxon>Streptomyces</taxon>
        <taxon>Streptomyces violaceusniger group</taxon>
    </lineage>
</organism>
<evidence type="ECO:0000313" key="4">
    <source>
        <dbReference type="EMBL" id="GDY45520.1"/>
    </source>
</evidence>
<dbReference type="SUPFAM" id="SSF55874">
    <property type="entry name" value="ATPase domain of HSP90 chaperone/DNA topoisomerase II/histidine kinase"/>
    <property type="match status" value="1"/>
</dbReference>
<dbReference type="Proteomes" id="UP000299290">
    <property type="component" value="Unassembled WGS sequence"/>
</dbReference>
<protein>
    <recommendedName>
        <fullName evidence="3">Histidine kinase/HSP90-like ATPase domain-containing protein</fullName>
    </recommendedName>
</protein>
<evidence type="ECO:0000256" key="1">
    <source>
        <dbReference type="ARBA" id="ARBA00022527"/>
    </source>
</evidence>
<evidence type="ECO:0000259" key="3">
    <source>
        <dbReference type="Pfam" id="PF13581"/>
    </source>
</evidence>
<gene>
    <name evidence="4" type="ORF">SANT12839_064020</name>
</gene>
<dbReference type="PANTHER" id="PTHR35526">
    <property type="entry name" value="ANTI-SIGMA-F FACTOR RSBW-RELATED"/>
    <property type="match status" value="1"/>
</dbReference>
<name>A0A4D4KFF0_9ACTN</name>
<accession>A0A4D4KFF0</accession>
<dbReference type="CDD" id="cd16936">
    <property type="entry name" value="HATPase_RsbW-like"/>
    <property type="match status" value="1"/>
</dbReference>
<evidence type="ECO:0000313" key="5">
    <source>
        <dbReference type="Proteomes" id="UP000299290"/>
    </source>
</evidence>
<reference evidence="4 5" key="1">
    <citation type="journal article" date="2020" name="Int. J. Syst. Evol. Microbiol.">
        <title>Reclassification of Streptomyces castelarensis and Streptomyces sporoclivatus as later heterotypic synonyms of Streptomyces antimycoticus.</title>
        <authorList>
            <person name="Komaki H."/>
            <person name="Tamura T."/>
        </authorList>
    </citation>
    <scope>NUCLEOTIDE SEQUENCE [LARGE SCALE GENOMIC DNA]</scope>
    <source>
        <strain evidence="4 5">NBRC 12839</strain>
    </source>
</reference>
<feature type="domain" description="Histidine kinase/HSP90-like ATPase" evidence="3">
    <location>
        <begin position="18"/>
        <end position="131"/>
    </location>
</feature>
<dbReference type="PANTHER" id="PTHR35526:SF3">
    <property type="entry name" value="ANTI-SIGMA-F FACTOR RSBW"/>
    <property type="match status" value="1"/>
</dbReference>
<dbReference type="GO" id="GO:0004674">
    <property type="term" value="F:protein serine/threonine kinase activity"/>
    <property type="evidence" value="ECO:0007669"/>
    <property type="project" value="UniProtKB-KW"/>
</dbReference>
<keyword evidence="1" id="KW-0808">Transferase</keyword>
<keyword evidence="1" id="KW-0418">Kinase</keyword>
<comment type="caution">
    <text evidence="4">The sequence shown here is derived from an EMBL/GenBank/DDBJ whole genome shotgun (WGS) entry which is preliminary data.</text>
</comment>
<dbReference type="Gene3D" id="3.30.565.10">
    <property type="entry name" value="Histidine kinase-like ATPase, C-terminal domain"/>
    <property type="match status" value="1"/>
</dbReference>
<dbReference type="InterPro" id="IPR050267">
    <property type="entry name" value="Anti-sigma-factor_SerPK"/>
</dbReference>
<dbReference type="RefSeq" id="WP_381731934.1">
    <property type="nucleotide sequence ID" value="NZ_JBHMCN010000108.1"/>
</dbReference>
<dbReference type="InterPro" id="IPR003594">
    <property type="entry name" value="HATPase_dom"/>
</dbReference>
<sequence length="157" mass="17428">MTPEADGRVIVWRWESCTPAAVRQARSALRYALIQLGIPEDTISDAVLAAAELVTNATEHACGPYEMRLRRVGDELICEIEDGDPFIPEIPRRPSTEPFVPDSDSRDGGLETSITMLSERGRGMPIVDHLTRGSWGFLRSEGRSKIAWMTVVESKDD</sequence>
<dbReference type="EMBL" id="BJHV01000001">
    <property type="protein sequence ID" value="GDY45520.1"/>
    <property type="molecule type" value="Genomic_DNA"/>
</dbReference>
<keyword evidence="1" id="KW-0723">Serine/threonine-protein kinase</keyword>
<evidence type="ECO:0000256" key="2">
    <source>
        <dbReference type="SAM" id="MobiDB-lite"/>
    </source>
</evidence>
<feature type="region of interest" description="Disordered" evidence="2">
    <location>
        <begin position="90"/>
        <end position="109"/>
    </location>
</feature>
<proteinExistence type="predicted"/>
<keyword evidence="5" id="KW-1185">Reference proteome</keyword>
<dbReference type="InterPro" id="IPR036890">
    <property type="entry name" value="HATPase_C_sf"/>
</dbReference>